<dbReference type="EMBL" id="SRLO01000067">
    <property type="protein sequence ID" value="TNN79179.1"/>
    <property type="molecule type" value="Genomic_DNA"/>
</dbReference>
<evidence type="ECO:0000313" key="2">
    <source>
        <dbReference type="Proteomes" id="UP000314294"/>
    </source>
</evidence>
<reference evidence="1 2" key="1">
    <citation type="submission" date="2019-03" db="EMBL/GenBank/DDBJ databases">
        <title>First draft genome of Liparis tanakae, snailfish: a comprehensive survey of snailfish specific genes.</title>
        <authorList>
            <person name="Kim W."/>
            <person name="Song I."/>
            <person name="Jeong J.-H."/>
            <person name="Kim D."/>
            <person name="Kim S."/>
            <person name="Ryu S."/>
            <person name="Song J.Y."/>
            <person name="Lee S.K."/>
        </authorList>
    </citation>
    <scope>NUCLEOTIDE SEQUENCE [LARGE SCALE GENOMIC DNA]</scope>
    <source>
        <tissue evidence="1">Muscle</tissue>
    </source>
</reference>
<accession>A0A4Z2IMD4</accession>
<protein>
    <submittedName>
        <fullName evidence="1">Uncharacterized protein</fullName>
    </submittedName>
</protein>
<proteinExistence type="predicted"/>
<dbReference type="AlphaFoldDB" id="A0A4Z2IMD4"/>
<comment type="caution">
    <text evidence="1">The sequence shown here is derived from an EMBL/GenBank/DDBJ whole genome shotgun (WGS) entry which is preliminary data.</text>
</comment>
<evidence type="ECO:0000313" key="1">
    <source>
        <dbReference type="EMBL" id="TNN79179.1"/>
    </source>
</evidence>
<sequence length="66" mass="7506">MAKYFGTTFRSSAVRLESLHSRFLDQSVASFVSGFLLHRLDMQVLKATSDNKATKRTSSKLKLQMH</sequence>
<name>A0A4Z2IMD4_9TELE</name>
<dbReference type="Proteomes" id="UP000314294">
    <property type="component" value="Unassembled WGS sequence"/>
</dbReference>
<gene>
    <name evidence="1" type="ORF">EYF80_010627</name>
</gene>
<keyword evidence="2" id="KW-1185">Reference proteome</keyword>
<organism evidence="1 2">
    <name type="scientific">Liparis tanakae</name>
    <name type="common">Tanaka's snailfish</name>
    <dbReference type="NCBI Taxonomy" id="230148"/>
    <lineage>
        <taxon>Eukaryota</taxon>
        <taxon>Metazoa</taxon>
        <taxon>Chordata</taxon>
        <taxon>Craniata</taxon>
        <taxon>Vertebrata</taxon>
        <taxon>Euteleostomi</taxon>
        <taxon>Actinopterygii</taxon>
        <taxon>Neopterygii</taxon>
        <taxon>Teleostei</taxon>
        <taxon>Neoteleostei</taxon>
        <taxon>Acanthomorphata</taxon>
        <taxon>Eupercaria</taxon>
        <taxon>Perciformes</taxon>
        <taxon>Cottioidei</taxon>
        <taxon>Cottales</taxon>
        <taxon>Liparidae</taxon>
        <taxon>Liparis</taxon>
    </lineage>
</organism>